<dbReference type="EMBL" id="GIBP01004061">
    <property type="protein sequence ID" value="NDV33030.1"/>
    <property type="molecule type" value="Transcribed_RNA"/>
</dbReference>
<dbReference type="Pfam" id="PF03171">
    <property type="entry name" value="2OG-FeII_Oxy"/>
    <property type="match status" value="1"/>
</dbReference>
<dbReference type="Gene3D" id="2.60.120.330">
    <property type="entry name" value="B-lactam Antibiotic, Isopenicillin N Synthase, Chain"/>
    <property type="match status" value="1"/>
</dbReference>
<name>A0A6B2L808_9EUKA</name>
<sequence>MQGTPEEQRAVVQQFKDTSHVFGFFRIRCGNVLGPEEVADTHRVFSEFFGMEEEKKAAVSKGAIKKANDSFTSTGYRPGTGGINNKGRESYSCSVPYYKPGDPLYSDTYYTSDEGKKYFAVAPDPQVVWPAKELIPNFQDQVTQYYKKVEMIGKLLFRIFALVLDVEEERFLPMADKHISSMNAFHFTGKTCNDILEAHADITCFTIISYDHSPGAEGSQCLEILTPDKLWVPVKSMPGTFLLNIGQIMERWSNGRLKATLHRVIQPKFLPPGSRRQCIVFFQSTNYNTVLDVLPEFAPADPTTSKYSPERMDQYSLTRLSLFYKEGVSDEEAWYNYNKDVMDKQDYYTLKYI</sequence>
<evidence type="ECO:0000313" key="2">
    <source>
        <dbReference type="EMBL" id="NDV33030.1"/>
    </source>
</evidence>
<dbReference type="InterPro" id="IPR050231">
    <property type="entry name" value="Iron_ascorbate_oxido_reductase"/>
</dbReference>
<reference evidence="2" key="1">
    <citation type="journal article" date="2020" name="J. Eukaryot. Microbiol.">
        <title>De novo Sequencing, Assembly and Annotation of the Transcriptome for the Free-Living Testate Amoeba Arcella intermedia.</title>
        <authorList>
            <person name="Ribeiro G.M."/>
            <person name="Porfirio-Sousa A.L."/>
            <person name="Maurer-Alcala X.X."/>
            <person name="Katz L.A."/>
            <person name="Lahr D.J.G."/>
        </authorList>
    </citation>
    <scope>NUCLEOTIDE SEQUENCE</scope>
</reference>
<proteinExistence type="predicted"/>
<accession>A0A6B2L808</accession>
<protein>
    <recommendedName>
        <fullName evidence="1">Isopenicillin N synthase-like Fe(2+) 2OG dioxygenase domain-containing protein</fullName>
    </recommendedName>
</protein>
<dbReference type="PANTHER" id="PTHR47990">
    <property type="entry name" value="2-OXOGLUTARATE (2OG) AND FE(II)-DEPENDENT OXYGENASE SUPERFAMILY PROTEIN-RELATED"/>
    <property type="match status" value="1"/>
</dbReference>
<dbReference type="AlphaFoldDB" id="A0A6B2L808"/>
<feature type="domain" description="Isopenicillin N synthase-like Fe(2+) 2OG dioxygenase" evidence="1">
    <location>
        <begin position="196"/>
        <end position="282"/>
    </location>
</feature>
<evidence type="ECO:0000259" key="1">
    <source>
        <dbReference type="Pfam" id="PF03171"/>
    </source>
</evidence>
<dbReference type="SUPFAM" id="SSF51197">
    <property type="entry name" value="Clavaminate synthase-like"/>
    <property type="match status" value="1"/>
</dbReference>
<dbReference type="InterPro" id="IPR027443">
    <property type="entry name" value="IPNS-like_sf"/>
</dbReference>
<organism evidence="2">
    <name type="scientific">Arcella intermedia</name>
    <dbReference type="NCBI Taxonomy" id="1963864"/>
    <lineage>
        <taxon>Eukaryota</taxon>
        <taxon>Amoebozoa</taxon>
        <taxon>Tubulinea</taxon>
        <taxon>Elardia</taxon>
        <taxon>Arcellinida</taxon>
        <taxon>Sphaerothecina</taxon>
        <taxon>Arcellidae</taxon>
        <taxon>Arcella</taxon>
    </lineage>
</organism>
<dbReference type="InterPro" id="IPR044861">
    <property type="entry name" value="IPNS-like_FE2OG_OXY"/>
</dbReference>